<dbReference type="InterPro" id="IPR014043">
    <property type="entry name" value="Acyl_transferase_dom"/>
</dbReference>
<dbReference type="PANTHER" id="PTHR43775">
    <property type="entry name" value="FATTY ACID SYNTHASE"/>
    <property type="match status" value="1"/>
</dbReference>
<dbReference type="SUPFAM" id="SSF52151">
    <property type="entry name" value="FabD/lysophospholipase-like"/>
    <property type="match status" value="1"/>
</dbReference>
<dbReference type="InterPro" id="IPR049900">
    <property type="entry name" value="PKS_mFAS_DH"/>
</dbReference>
<dbReference type="PROSITE" id="PS00606">
    <property type="entry name" value="KS3_1"/>
    <property type="match status" value="1"/>
</dbReference>
<name>A0A0B4HWX7_METGA</name>
<dbReference type="OrthoDB" id="329835at2759"/>
<evidence type="ECO:0000256" key="3">
    <source>
        <dbReference type="ARBA" id="ARBA00022679"/>
    </source>
</evidence>
<dbReference type="Gene3D" id="3.10.129.110">
    <property type="entry name" value="Polyketide synthase dehydratase"/>
    <property type="match status" value="1"/>
</dbReference>
<dbReference type="PANTHER" id="PTHR43775:SF14">
    <property type="entry name" value="ITERATIVE POLYKETIDE SYNTHASE AFOE-RELATED"/>
    <property type="match status" value="1"/>
</dbReference>
<feature type="region of interest" description="Disordered" evidence="6">
    <location>
        <begin position="1734"/>
        <end position="1785"/>
    </location>
</feature>
<evidence type="ECO:0000256" key="1">
    <source>
        <dbReference type="ARBA" id="ARBA00022450"/>
    </source>
</evidence>
<dbReference type="SUPFAM" id="SSF55048">
    <property type="entry name" value="Probable ACP-binding domain of malonyl-CoA ACP transacylase"/>
    <property type="match status" value="1"/>
</dbReference>
<dbReference type="Gene3D" id="1.10.1200.10">
    <property type="entry name" value="ACP-like"/>
    <property type="match status" value="1"/>
</dbReference>
<keyword evidence="3" id="KW-0808">Transferase</keyword>
<evidence type="ECO:0000259" key="7">
    <source>
        <dbReference type="PROSITE" id="PS50075"/>
    </source>
</evidence>
<dbReference type="InterPro" id="IPR036736">
    <property type="entry name" value="ACP-like_sf"/>
</dbReference>
<proteinExistence type="predicted"/>
<dbReference type="CDD" id="cd00833">
    <property type="entry name" value="PKS"/>
    <property type="match status" value="1"/>
</dbReference>
<dbReference type="Pfam" id="PF00698">
    <property type="entry name" value="Acyl_transf_1"/>
    <property type="match status" value="1"/>
</dbReference>
<evidence type="ECO:0000256" key="5">
    <source>
        <dbReference type="PROSITE-ProRule" id="PRU01363"/>
    </source>
</evidence>
<dbReference type="GO" id="GO:0006633">
    <property type="term" value="P:fatty acid biosynthetic process"/>
    <property type="evidence" value="ECO:0007669"/>
    <property type="project" value="InterPro"/>
</dbReference>
<feature type="domain" description="Ketosynthase family 3 (KS3)" evidence="8">
    <location>
        <begin position="453"/>
        <end position="878"/>
    </location>
</feature>
<protein>
    <submittedName>
        <fullName evidence="10">Beta-ketoacyl synthase</fullName>
    </submittedName>
</protein>
<dbReference type="SUPFAM" id="SSF47336">
    <property type="entry name" value="ACP-like"/>
    <property type="match status" value="1"/>
</dbReference>
<dbReference type="InterPro" id="IPR020841">
    <property type="entry name" value="PKS_Beta-ketoAc_synthase_dom"/>
</dbReference>
<dbReference type="SUPFAM" id="SSF51735">
    <property type="entry name" value="NAD(P)-binding Rossmann-fold domains"/>
    <property type="match status" value="1"/>
</dbReference>
<dbReference type="InterPro" id="IPR016039">
    <property type="entry name" value="Thiolase-like"/>
</dbReference>
<dbReference type="InterPro" id="IPR016036">
    <property type="entry name" value="Malonyl_transacylase_ACP-bd"/>
</dbReference>
<evidence type="ECO:0000256" key="4">
    <source>
        <dbReference type="ARBA" id="ARBA00023315"/>
    </source>
</evidence>
<dbReference type="InterPro" id="IPR042104">
    <property type="entry name" value="PKS_dehydratase_sf"/>
</dbReference>
<dbReference type="InterPro" id="IPR036291">
    <property type="entry name" value="NAD(P)-bd_dom_sf"/>
</dbReference>
<evidence type="ECO:0000313" key="10">
    <source>
        <dbReference type="EMBL" id="KID84064.1"/>
    </source>
</evidence>
<dbReference type="GO" id="GO:0044550">
    <property type="term" value="P:secondary metabolite biosynthetic process"/>
    <property type="evidence" value="ECO:0007669"/>
    <property type="project" value="UniProtKB-ARBA"/>
</dbReference>
<evidence type="ECO:0000259" key="9">
    <source>
        <dbReference type="PROSITE" id="PS52019"/>
    </source>
</evidence>
<dbReference type="InterPro" id="IPR020806">
    <property type="entry name" value="PKS_PP-bd"/>
</dbReference>
<keyword evidence="11" id="KW-1185">Reference proteome</keyword>
<dbReference type="Pfam" id="PF16073">
    <property type="entry name" value="SAT"/>
    <property type="match status" value="1"/>
</dbReference>
<gene>
    <name evidence="10" type="ORF">MGU_08717</name>
</gene>
<dbReference type="Gene3D" id="3.40.47.10">
    <property type="match status" value="1"/>
</dbReference>
<dbReference type="SMART" id="SM00827">
    <property type="entry name" value="PKS_AT"/>
    <property type="match status" value="1"/>
</dbReference>
<dbReference type="InterPro" id="IPR032088">
    <property type="entry name" value="SAT"/>
</dbReference>
<dbReference type="PROSITE" id="PS00012">
    <property type="entry name" value="PHOSPHOPANTETHEINE"/>
    <property type="match status" value="1"/>
</dbReference>
<reference evidence="10 11" key="1">
    <citation type="journal article" date="2014" name="Proc. Natl. Acad. Sci. U.S.A.">
        <title>Trajectory and genomic determinants of fungal-pathogen speciation and host adaptation.</title>
        <authorList>
            <person name="Hu X."/>
            <person name="Xiao G."/>
            <person name="Zheng P."/>
            <person name="Shang Y."/>
            <person name="Su Y."/>
            <person name="Zhang X."/>
            <person name="Liu X."/>
            <person name="Zhan S."/>
            <person name="St Leger R.J."/>
            <person name="Wang C."/>
        </authorList>
    </citation>
    <scope>NUCLEOTIDE SEQUENCE [LARGE SCALE GENOMIC DNA]</scope>
    <source>
        <strain evidence="10 11">ARSEF 977</strain>
    </source>
</reference>
<comment type="caution">
    <text evidence="10">The sequence shown here is derived from an EMBL/GenBank/DDBJ whole genome shotgun (WGS) entry which is preliminary data.</text>
</comment>
<dbReference type="GO" id="GO:0004312">
    <property type="term" value="F:fatty acid synthase activity"/>
    <property type="evidence" value="ECO:0007669"/>
    <property type="project" value="TreeGrafter"/>
</dbReference>
<feature type="region of interest" description="Disordered" evidence="6">
    <location>
        <begin position="1890"/>
        <end position="1924"/>
    </location>
</feature>
<dbReference type="Pfam" id="PF02801">
    <property type="entry name" value="Ketoacyl-synt_C"/>
    <property type="match status" value="1"/>
</dbReference>
<feature type="active site" description="Proton acceptor; for dehydratase activity" evidence="5">
    <location>
        <position position="1436"/>
    </location>
</feature>
<feature type="compositionally biased region" description="Basic residues" evidence="6">
    <location>
        <begin position="1767"/>
        <end position="1778"/>
    </location>
</feature>
<keyword evidence="1" id="KW-0596">Phosphopantetheine</keyword>
<dbReference type="PROSITE" id="PS52004">
    <property type="entry name" value="KS3_2"/>
    <property type="match status" value="1"/>
</dbReference>
<keyword evidence="4" id="KW-0012">Acyltransferase</keyword>
<dbReference type="InterPro" id="IPR014031">
    <property type="entry name" value="Ketoacyl_synth_C"/>
</dbReference>
<dbReference type="GO" id="GO:0031177">
    <property type="term" value="F:phosphopantetheine binding"/>
    <property type="evidence" value="ECO:0007669"/>
    <property type="project" value="InterPro"/>
</dbReference>
<feature type="domain" description="PKS/mFAS DH" evidence="9">
    <location>
        <begin position="1398"/>
        <end position="1717"/>
    </location>
</feature>
<dbReference type="InterPro" id="IPR013120">
    <property type="entry name" value="FAR_NAD-bd"/>
</dbReference>
<dbReference type="InterPro" id="IPR018201">
    <property type="entry name" value="Ketoacyl_synth_AS"/>
</dbReference>
<dbReference type="Gene3D" id="3.40.50.720">
    <property type="entry name" value="NAD(P)-binding Rossmann-like Domain"/>
    <property type="match status" value="1"/>
</dbReference>
<dbReference type="HOGENOM" id="CLU_000022_6_2_1"/>
<dbReference type="PROSITE" id="PS50075">
    <property type="entry name" value="CARRIER"/>
    <property type="match status" value="1"/>
</dbReference>
<dbReference type="InterPro" id="IPR006162">
    <property type="entry name" value="Ppantetheine_attach_site"/>
</dbReference>
<evidence type="ECO:0000259" key="8">
    <source>
        <dbReference type="PROSITE" id="PS52004"/>
    </source>
</evidence>
<feature type="region of interest" description="C-terminal hotdog fold" evidence="5">
    <location>
        <begin position="1563"/>
        <end position="1717"/>
    </location>
</feature>
<keyword evidence="2" id="KW-0597">Phosphoprotein</keyword>
<accession>A0A0B4HWX7</accession>
<dbReference type="Gene3D" id="3.30.70.3290">
    <property type="match status" value="1"/>
</dbReference>
<sequence length="2347" mass="253572">MAPALPTSLSNVREATSLVFGGHIGPQSRNSLEKQVRQIVDGPNGKWILETLAGLPRYWEALTNKMPEVASTMQGDGLLADLESWFRDGPASVVSLAPDAELPHVWIGVLMVAIQLDQYWRYLEFRFSSAAGNAVDDLQAELVKQQQQQQQQQQQEQQQPAGNNRVETVGFCAGMMAAVAVASAHNRQEFEKYGAAALRMAALMAAVVGATEEWTKGRGKGGSVSLATAWRRPEQGHDLARIVSKLGPDAYVSVLFDECRATVTASERLAPKLVRQLRAAGVTAVPLAFKGQLHAPTAERLRHTEALVDLCHSMAGLQFPDAAHLALPTYLDHPDGEQVARDHVDLVGTVLRSILANQLRWTSTVSKLAANKEHLSLIAFGLDRPLPPTILRAFGAKQAHFEDVEDDISKPMARMQTRVHHMHQPQSNGAVAVSRAQVAEPSTPRVWPEDDCEHVVAVVGMSLRVAGGQDLHEFEQMLKTGQSQHEVITRERMTPDMLFRDNADPDRKWYGNLMRDADAFDHKFFKKSPRESMAMDPQGRLSLEAAYQALQQSGYFNELATTSAAELQRRKHVGVYVGLCSYEYDVNVHCHPTSAFTGTGELRSFIPGRVSHHFGWTGPSLTFDTACSSSTTALHMACRDLLSGEVPAALCGGVNVLTNLQWTQNLAAGSFISPTGQCKPFDSDADGYCRGDGIAYVFLKKLSTAVADGNTVLGTVRSTGINQNLNTTPLFVPNVPSLSTLFHHVIRKARVDPRDISLVECHGTGTPVGDPAEWESIRNAVAGPLRDTVLPIGSVKGHVGHTEGASGIVSLIKVLMMMRGDFIPPQASFKSMNPHIQAQPSDKMEVVTSLRSWPGDRKLALINNYGACGSNSSVVVAYSAHKPAKTTSLAASSPRLPFWIAGLDARSIAAYSTALAPYLRAHTGPRDGQAKLADVSFNMNWQSDPGLPQGLIFSCSSLDELQDKLAEATAATKDTAASIGIAPVKPERPVVLCFGGQVSTFVGLDRAVYQGAAVLRHHLDNCDAAITAHGLDSIYPDIFSSEPYQDVVKLQTALFAMQYASAKSWMDCGLADKVVSVVGHSFGEITALCVAGVLSLQDTVKLIAGRAKLVQSAWGPDPGAMMAIEADEALVHHLLNESNLGSDGSAGIACYNGPRSFTVAGSTKAIDAFATTLAGGGSAVEGVKSKRLNVTNAFHSALVESIVDRLGDEVGKGVTFHDAVIPIERATEHGDAAARLDWTFVGSHMRQPVFFNHAVQRLAQKHPQAIFLEAGSNSTITVMASRALAQTAPSHSDGLHFQSVSITNTNKGIDRLTDATVHLWKQGLRVSFWAHHRRQASEYAQLLLPPYQFEKSRHWLELKSPIEQAIKVVQNMSGSNGRLLAAGPAQQEQVDPKTLDIWSFVGFQDQKGGSANKKTKLARFRINTASDKYQRLFATHVIAKTAPIAPATLEIDMAIETLFSLNPEWRPNGFSPVVHDVLSHSPLCADSTRDYYIDLEPLNKAKTEWYWTIHSVGASSADDKHAEGRINMCSPSDPAALQEFGRWERVVSHAQCQAVLALGPDDEGVEALQGRNVYRAFEEVVDFGSVYHGVRYVVGRDNGESAGVVHKRHAGDTWLDVPKADSYGQVAGMYVNLLTDMPASDMFVATGLELVMRSPKAQTVTDGHEHGPSVWHVLARHARQNEKAYVTDVFVFDASTGALAEVILGLKYVRIPKATMSKILARVTTDKSFVRSTAASLPSSGGPIATLAGPINATSPNSKPAPLPSRPKTKRTNIKKAKPASGPRDITNEVRDVVAGVSGIEASEMSLDSEMADLGIDSLMGMELAREVENTFHCTLDREETMVATSLGAFVACVANALARAGGGNDVEEEHDDQDSDQDMAAGEGDVVFSDSADEDTTSDISTPDDASDVSCQSQDSVSESPVPAAKVINRGDVAAREAEAMRLVAAYTTGWESAALKAAANGTIGNRPRAGAVVVVTGASGSLGSHIVQALAERPHVATVVCINRTLRDVPADKRQAEALSSRGIELSPAAREKLRVYGTDASKPQLGLSDDEYAWLAQHGTHIIHNAWPMSATRPLKAFEPQAKVMRNLLDLARDMAVGTEPRRIGFQFISSIGVTGFSAESHVLEEAMPMAAVMPSGYNEGKWVCERMLTDTLRRHPRLFRAMVARPGQISGSTASGFWNPVEHFAFVVKSAQALKALPDLRGDLHWLPVDKSAGVMVDLLNIDGRPEATEAYPVYHVDNPVGQPWKEMSTVLAAALDIPSHGIVSFEEWIRRVRQSPLSSAENPAALALDFLEGHFERMACGGIVLDTQRSSEHSKILAVEGSVSAEVVRSYVSSWKAMGFLN</sequence>
<feature type="domain" description="Carrier" evidence="7">
    <location>
        <begin position="1784"/>
        <end position="1858"/>
    </location>
</feature>
<dbReference type="InterPro" id="IPR016035">
    <property type="entry name" value="Acyl_Trfase/lysoPLipase"/>
</dbReference>
<feature type="compositionally biased region" description="Low complexity" evidence="6">
    <location>
        <begin position="1909"/>
        <end position="1921"/>
    </location>
</feature>
<feature type="region of interest" description="N-terminal hotdog fold" evidence="5">
    <location>
        <begin position="1398"/>
        <end position="1533"/>
    </location>
</feature>
<dbReference type="SMART" id="SM00823">
    <property type="entry name" value="PKS_PP"/>
    <property type="match status" value="1"/>
</dbReference>
<organism evidence="10 11">
    <name type="scientific">Metarhizium guizhouense (strain ARSEF 977)</name>
    <dbReference type="NCBI Taxonomy" id="1276136"/>
    <lineage>
        <taxon>Eukaryota</taxon>
        <taxon>Fungi</taxon>
        <taxon>Dikarya</taxon>
        <taxon>Ascomycota</taxon>
        <taxon>Pezizomycotina</taxon>
        <taxon>Sordariomycetes</taxon>
        <taxon>Hypocreomycetidae</taxon>
        <taxon>Hypocreales</taxon>
        <taxon>Clavicipitaceae</taxon>
        <taxon>Metarhizium</taxon>
    </lineage>
</organism>
<dbReference type="Proteomes" id="UP000031192">
    <property type="component" value="Unassembled WGS sequence"/>
</dbReference>
<dbReference type="EMBL" id="AZNH01000048">
    <property type="protein sequence ID" value="KID84064.1"/>
    <property type="molecule type" value="Genomic_DNA"/>
</dbReference>
<dbReference type="InterPro" id="IPR009081">
    <property type="entry name" value="PP-bd_ACP"/>
</dbReference>
<evidence type="ECO:0000256" key="2">
    <source>
        <dbReference type="ARBA" id="ARBA00022553"/>
    </source>
</evidence>
<dbReference type="SUPFAM" id="SSF53901">
    <property type="entry name" value="Thiolase-like"/>
    <property type="match status" value="1"/>
</dbReference>
<dbReference type="Pfam" id="PF07993">
    <property type="entry name" value="NAD_binding_4"/>
    <property type="match status" value="1"/>
</dbReference>
<dbReference type="SMART" id="SM00825">
    <property type="entry name" value="PKS_KS"/>
    <property type="match status" value="1"/>
</dbReference>
<evidence type="ECO:0000313" key="11">
    <source>
        <dbReference type="Proteomes" id="UP000031192"/>
    </source>
</evidence>
<dbReference type="InterPro" id="IPR001227">
    <property type="entry name" value="Ac_transferase_dom_sf"/>
</dbReference>
<evidence type="ECO:0000256" key="6">
    <source>
        <dbReference type="SAM" id="MobiDB-lite"/>
    </source>
</evidence>
<dbReference type="Gene3D" id="3.40.366.10">
    <property type="entry name" value="Malonyl-Coenzyme A Acyl Carrier Protein, domain 2"/>
    <property type="match status" value="2"/>
</dbReference>
<feature type="active site" description="Proton donor; for dehydratase activity" evidence="5">
    <location>
        <position position="1621"/>
    </location>
</feature>
<dbReference type="PROSITE" id="PS52019">
    <property type="entry name" value="PKS_MFAS_DH"/>
    <property type="match status" value="1"/>
</dbReference>
<dbReference type="InterPro" id="IPR050091">
    <property type="entry name" value="PKS_NRPS_Biosynth_Enz"/>
</dbReference>
<dbReference type="GO" id="GO:0004315">
    <property type="term" value="F:3-oxoacyl-[acyl-carrier-protein] synthase activity"/>
    <property type="evidence" value="ECO:0007669"/>
    <property type="project" value="InterPro"/>
</dbReference>
<dbReference type="Pfam" id="PF00109">
    <property type="entry name" value="ketoacyl-synt"/>
    <property type="match status" value="1"/>
</dbReference>
<dbReference type="InterPro" id="IPR014030">
    <property type="entry name" value="Ketoacyl_synth_N"/>
</dbReference>
<dbReference type="Pfam" id="PF00550">
    <property type="entry name" value="PP-binding"/>
    <property type="match status" value="1"/>
</dbReference>